<sequence>MANKLNDVFIVSACRTPVGSFRSNLAPLTGPQLGTIAIKAAIERANLTGDDIEEVFMGEVLQAGVGQAPARQAALNAGCNVSVITTTVNKVCASGLKAIMIGAQQIQTGHQDIIVAGGMESMSNVPFYNKRGDTGYGGFQVIDGIVKDGLTDPYNDIHMGLCGEKTATDMGFTREDQDNYAISSYKRSAEAWAAGIYKDEVVSVVLKDKKGDKEFHEDEEFRKVNYDKMKTLKSVFKTDGTITPANASPLNDGAAAVVLVSDKTIREKNLTPLAKIIAYADAGTNPIDFCMAPSLVIPKLLKLANLTKEDIALFEINEAFSVVPMASIKVLDLDSTKVNAHGGAVALGHPIGMSGARIFTHLVHALKKGERGLCCVCNGGGEASGCIIQKL</sequence>
<dbReference type="Proteomes" id="UP000095286">
    <property type="component" value="Unplaced"/>
</dbReference>
<organism evidence="1 2">
    <name type="scientific">Rhabditophanes sp. KR3021</name>
    <dbReference type="NCBI Taxonomy" id="114890"/>
    <lineage>
        <taxon>Eukaryota</taxon>
        <taxon>Metazoa</taxon>
        <taxon>Ecdysozoa</taxon>
        <taxon>Nematoda</taxon>
        <taxon>Chromadorea</taxon>
        <taxon>Rhabditida</taxon>
        <taxon>Tylenchina</taxon>
        <taxon>Panagrolaimomorpha</taxon>
        <taxon>Strongyloidoidea</taxon>
        <taxon>Alloionematidae</taxon>
        <taxon>Rhabditophanes</taxon>
    </lineage>
</organism>
<protein>
    <submittedName>
        <fullName evidence="2">Acetyl-CoA acetyltransferase</fullName>
    </submittedName>
</protein>
<evidence type="ECO:0000313" key="1">
    <source>
        <dbReference type="Proteomes" id="UP000095286"/>
    </source>
</evidence>
<reference evidence="2" key="1">
    <citation type="submission" date="2016-11" db="UniProtKB">
        <authorList>
            <consortium name="WormBaseParasite"/>
        </authorList>
    </citation>
    <scope>IDENTIFICATION</scope>
    <source>
        <strain evidence="2">KR3021</strain>
    </source>
</reference>
<proteinExistence type="predicted"/>
<evidence type="ECO:0000313" key="2">
    <source>
        <dbReference type="WBParaSite" id="RSKR_0000531500.1"/>
    </source>
</evidence>
<dbReference type="WBParaSite" id="RSKR_0000531500.1">
    <property type="protein sequence ID" value="RSKR_0000531500.1"/>
    <property type="gene ID" value="RSKR_0000531500"/>
</dbReference>
<name>A0AC35TXE4_9BILA</name>
<accession>A0AC35TXE4</accession>